<name>A0ABV6Y4U1_9HYPH</name>
<comment type="caution">
    <text evidence="1">The sequence shown here is derived from an EMBL/GenBank/DDBJ whole genome shotgun (WGS) entry which is preliminary data.</text>
</comment>
<sequence>MRAIKRQPDENAAVEANAATGEVRVDASADPPMAVIAMMTQDDAGCSVDEVRTRGQDLRS</sequence>
<accession>A0ABV6Y4U1</accession>
<protein>
    <submittedName>
        <fullName evidence="1">Uncharacterized protein</fullName>
    </submittedName>
</protein>
<evidence type="ECO:0000313" key="1">
    <source>
        <dbReference type="EMBL" id="MFC1456032.1"/>
    </source>
</evidence>
<reference evidence="1 2" key="1">
    <citation type="submission" date="2024-09" db="EMBL/GenBank/DDBJ databases">
        <title>Nodulacao em especies de Leguminosae Basais da Amazonia e Caracterizacao dos Rizobios e Bacterias Associadas aos Nodulos.</title>
        <authorList>
            <person name="Jambeiro I.C.A."/>
            <person name="Lopes I.S."/>
            <person name="Aguiar E.R.G.R."/>
            <person name="Santos A.F.J."/>
            <person name="Dos Santos J.M.F."/>
            <person name="Gross E."/>
        </authorList>
    </citation>
    <scope>NUCLEOTIDE SEQUENCE [LARGE SCALE GENOMIC DNA]</scope>
    <source>
        <strain evidence="1 2">BRUESC1165</strain>
    </source>
</reference>
<dbReference type="Proteomes" id="UP001593940">
    <property type="component" value="Unassembled WGS sequence"/>
</dbReference>
<evidence type="ECO:0000313" key="2">
    <source>
        <dbReference type="Proteomes" id="UP001593940"/>
    </source>
</evidence>
<dbReference type="RefSeq" id="WP_377028965.1">
    <property type="nucleotide sequence ID" value="NZ_JBHOMY010000011.1"/>
</dbReference>
<proteinExistence type="predicted"/>
<organism evidence="1 2">
    <name type="scientific">Microvirga arabica</name>
    <dbReference type="NCBI Taxonomy" id="1128671"/>
    <lineage>
        <taxon>Bacteria</taxon>
        <taxon>Pseudomonadati</taxon>
        <taxon>Pseudomonadota</taxon>
        <taxon>Alphaproteobacteria</taxon>
        <taxon>Hyphomicrobiales</taxon>
        <taxon>Methylobacteriaceae</taxon>
        <taxon>Microvirga</taxon>
    </lineage>
</organism>
<keyword evidence="2" id="KW-1185">Reference proteome</keyword>
<gene>
    <name evidence="1" type="ORF">ACETIH_04685</name>
</gene>
<dbReference type="EMBL" id="JBHOMY010000011">
    <property type="protein sequence ID" value="MFC1456032.1"/>
    <property type="molecule type" value="Genomic_DNA"/>
</dbReference>